<dbReference type="AlphaFoldDB" id="A0A0F8YS31"/>
<dbReference type="GO" id="GO:0032259">
    <property type="term" value="P:methylation"/>
    <property type="evidence" value="ECO:0007669"/>
    <property type="project" value="UniProtKB-KW"/>
</dbReference>
<comment type="caution">
    <text evidence="4">The sequence shown here is derived from an EMBL/GenBank/DDBJ whole genome shotgun (WGS) entry which is preliminary data.</text>
</comment>
<dbReference type="GO" id="GO:0008168">
    <property type="term" value="F:methyltransferase activity"/>
    <property type="evidence" value="ECO:0007669"/>
    <property type="project" value="UniProtKB-KW"/>
</dbReference>
<evidence type="ECO:0000313" key="4">
    <source>
        <dbReference type="EMBL" id="KKK84238.1"/>
    </source>
</evidence>
<reference evidence="4" key="1">
    <citation type="journal article" date="2015" name="Nature">
        <title>Complex archaea that bridge the gap between prokaryotes and eukaryotes.</title>
        <authorList>
            <person name="Spang A."/>
            <person name="Saw J.H."/>
            <person name="Jorgensen S.L."/>
            <person name="Zaremba-Niedzwiedzka K."/>
            <person name="Martijn J."/>
            <person name="Lind A.E."/>
            <person name="van Eijk R."/>
            <person name="Schleper C."/>
            <person name="Guy L."/>
            <person name="Ettema T.J."/>
        </authorList>
    </citation>
    <scope>NUCLEOTIDE SEQUENCE</scope>
</reference>
<dbReference type="SUPFAM" id="SSF53335">
    <property type="entry name" value="S-adenosyl-L-methionine-dependent methyltransferases"/>
    <property type="match status" value="1"/>
</dbReference>
<evidence type="ECO:0008006" key="5">
    <source>
        <dbReference type="Google" id="ProtNLM"/>
    </source>
</evidence>
<evidence type="ECO:0000256" key="3">
    <source>
        <dbReference type="SAM" id="MobiDB-lite"/>
    </source>
</evidence>
<feature type="non-terminal residue" evidence="4">
    <location>
        <position position="247"/>
    </location>
</feature>
<name>A0A0F8YS31_9ZZZZ</name>
<evidence type="ECO:0000256" key="2">
    <source>
        <dbReference type="ARBA" id="ARBA00022679"/>
    </source>
</evidence>
<dbReference type="EMBL" id="LAZR01051869">
    <property type="protein sequence ID" value="KKK84238.1"/>
    <property type="molecule type" value="Genomic_DNA"/>
</dbReference>
<dbReference type="Gene3D" id="3.40.50.150">
    <property type="entry name" value="Vaccinia Virus protein VP39"/>
    <property type="match status" value="1"/>
</dbReference>
<keyword evidence="2" id="KW-0808">Transferase</keyword>
<protein>
    <recommendedName>
        <fullName evidence="5">DNA (cytosine-5-)-methyltransferase</fullName>
    </recommendedName>
</protein>
<organism evidence="4">
    <name type="scientific">marine sediment metagenome</name>
    <dbReference type="NCBI Taxonomy" id="412755"/>
    <lineage>
        <taxon>unclassified sequences</taxon>
        <taxon>metagenomes</taxon>
        <taxon>ecological metagenomes</taxon>
    </lineage>
</organism>
<dbReference type="InterPro" id="IPR001525">
    <property type="entry name" value="C5_MeTfrase"/>
</dbReference>
<evidence type="ECO:0000256" key="1">
    <source>
        <dbReference type="ARBA" id="ARBA00022603"/>
    </source>
</evidence>
<sequence>MYEELGQHESYMAIADRIDEADGFTALGGCVFAGGFTFGMEQAGFNIAGHLEFPELNIGADVSRQRWPVAEGDLNAWIEIAEDLTGNELVPDVFYANPPCSAYCGPGRHGGLQDDIMRYVRHCTYQFAMVLAPPIWCWELVPSIMNDRGFLDAMAFRASRMGYKCYAFLTTSALHGGYQDRRRFHFVATRVELDFEGVYEMEPSSKKGVRALGQMLSTLKNDRVDKALEDPDCKVSPSDASPEEVSR</sequence>
<keyword evidence="1" id="KW-0489">Methyltransferase</keyword>
<accession>A0A0F8YS31</accession>
<dbReference type="InterPro" id="IPR029063">
    <property type="entry name" value="SAM-dependent_MTases_sf"/>
</dbReference>
<dbReference type="Pfam" id="PF00145">
    <property type="entry name" value="DNA_methylase"/>
    <property type="match status" value="1"/>
</dbReference>
<feature type="compositionally biased region" description="Basic and acidic residues" evidence="3">
    <location>
        <begin position="223"/>
        <end position="233"/>
    </location>
</feature>
<gene>
    <name evidence="4" type="ORF">LCGC14_2785390</name>
</gene>
<feature type="region of interest" description="Disordered" evidence="3">
    <location>
        <begin position="223"/>
        <end position="247"/>
    </location>
</feature>
<proteinExistence type="predicted"/>